<dbReference type="Proteomes" id="UP000612899">
    <property type="component" value="Unassembled WGS sequence"/>
</dbReference>
<dbReference type="EMBL" id="BONY01000149">
    <property type="protein sequence ID" value="GIH11631.1"/>
    <property type="molecule type" value="Genomic_DNA"/>
</dbReference>
<comment type="caution">
    <text evidence="2">The sequence shown here is derived from an EMBL/GenBank/DDBJ whole genome shotgun (WGS) entry which is preliminary data.</text>
</comment>
<organism evidence="2 3">
    <name type="scientific">Rhizocola hellebori</name>
    <dbReference type="NCBI Taxonomy" id="1392758"/>
    <lineage>
        <taxon>Bacteria</taxon>
        <taxon>Bacillati</taxon>
        <taxon>Actinomycetota</taxon>
        <taxon>Actinomycetes</taxon>
        <taxon>Micromonosporales</taxon>
        <taxon>Micromonosporaceae</taxon>
        <taxon>Rhizocola</taxon>
    </lineage>
</organism>
<feature type="domain" description="ABM" evidence="1">
    <location>
        <begin position="4"/>
        <end position="69"/>
    </location>
</feature>
<dbReference type="SUPFAM" id="SSF54909">
    <property type="entry name" value="Dimeric alpha+beta barrel"/>
    <property type="match status" value="1"/>
</dbReference>
<keyword evidence="3" id="KW-1185">Reference proteome</keyword>
<dbReference type="RefSeq" id="WP_203915356.1">
    <property type="nucleotide sequence ID" value="NZ_BONY01000149.1"/>
</dbReference>
<reference evidence="2" key="1">
    <citation type="submission" date="2021-01" db="EMBL/GenBank/DDBJ databases">
        <title>Whole genome shotgun sequence of Rhizocola hellebori NBRC 109834.</title>
        <authorList>
            <person name="Komaki H."/>
            <person name="Tamura T."/>
        </authorList>
    </citation>
    <scope>NUCLEOTIDE SEQUENCE</scope>
    <source>
        <strain evidence="2">NBRC 109834</strain>
    </source>
</reference>
<evidence type="ECO:0000313" key="3">
    <source>
        <dbReference type="Proteomes" id="UP000612899"/>
    </source>
</evidence>
<dbReference type="AlphaFoldDB" id="A0A8J3QMA0"/>
<evidence type="ECO:0000259" key="1">
    <source>
        <dbReference type="Pfam" id="PF03992"/>
    </source>
</evidence>
<dbReference type="Gene3D" id="3.30.70.100">
    <property type="match status" value="1"/>
</dbReference>
<dbReference type="Pfam" id="PF03992">
    <property type="entry name" value="ABM"/>
    <property type="match status" value="1"/>
</dbReference>
<sequence length="102" mass="10689">MITVGLLATIEAKPEHAQEVADLLASAQQLAEQEDGTVVWFAFQTGPTSFGVFDAFPSDAARQAHLNGQIAAALMAIAGEKLSSPPDIKAVDILARKITLDG</sequence>
<accession>A0A8J3QMA0</accession>
<dbReference type="InterPro" id="IPR007138">
    <property type="entry name" value="ABM_dom"/>
</dbReference>
<evidence type="ECO:0000313" key="2">
    <source>
        <dbReference type="EMBL" id="GIH11631.1"/>
    </source>
</evidence>
<dbReference type="InterPro" id="IPR011008">
    <property type="entry name" value="Dimeric_a/b-barrel"/>
</dbReference>
<protein>
    <recommendedName>
        <fullName evidence="1">ABM domain-containing protein</fullName>
    </recommendedName>
</protein>
<proteinExistence type="predicted"/>
<gene>
    <name evidence="2" type="ORF">Rhe02_96980</name>
</gene>
<name>A0A8J3QMA0_9ACTN</name>